<evidence type="ECO:0000313" key="3">
    <source>
        <dbReference type="Proteomes" id="UP000198281"/>
    </source>
</evidence>
<keyword evidence="1" id="KW-0472">Membrane</keyword>
<dbReference type="AlphaFoldDB" id="A0A239EQ85"/>
<dbReference type="EMBL" id="FZOS01000007">
    <property type="protein sequence ID" value="SNS46807.1"/>
    <property type="molecule type" value="Genomic_DNA"/>
</dbReference>
<gene>
    <name evidence="2" type="ORF">SAMN06295912_10753</name>
</gene>
<name>A0A239EQ85_9SPHN</name>
<proteinExistence type="predicted"/>
<dbReference type="InterPro" id="IPR008523">
    <property type="entry name" value="DUF805"/>
</dbReference>
<feature type="transmembrane region" description="Helical" evidence="1">
    <location>
        <begin position="99"/>
        <end position="118"/>
    </location>
</feature>
<evidence type="ECO:0000256" key="1">
    <source>
        <dbReference type="SAM" id="Phobius"/>
    </source>
</evidence>
<dbReference type="GO" id="GO:0005886">
    <property type="term" value="C:plasma membrane"/>
    <property type="evidence" value="ECO:0007669"/>
    <property type="project" value="TreeGrafter"/>
</dbReference>
<organism evidence="2 3">
    <name type="scientific">Edaphosphingomonas laterariae</name>
    <dbReference type="NCBI Taxonomy" id="861865"/>
    <lineage>
        <taxon>Bacteria</taxon>
        <taxon>Pseudomonadati</taxon>
        <taxon>Pseudomonadota</taxon>
        <taxon>Alphaproteobacteria</taxon>
        <taxon>Sphingomonadales</taxon>
        <taxon>Rhizorhabdaceae</taxon>
        <taxon>Edaphosphingomonas</taxon>
    </lineage>
</organism>
<keyword evidence="1" id="KW-0812">Transmembrane</keyword>
<dbReference type="PANTHER" id="PTHR34980">
    <property type="entry name" value="INNER MEMBRANE PROTEIN-RELATED-RELATED"/>
    <property type="match status" value="1"/>
</dbReference>
<dbReference type="Proteomes" id="UP000198281">
    <property type="component" value="Unassembled WGS sequence"/>
</dbReference>
<dbReference type="PANTHER" id="PTHR34980:SF2">
    <property type="entry name" value="INNER MEMBRANE PROTEIN YHAH-RELATED"/>
    <property type="match status" value="1"/>
</dbReference>
<keyword evidence="3" id="KW-1185">Reference proteome</keyword>
<protein>
    <submittedName>
        <fullName evidence="2">Uncharacterized membrane protein YhaH, DUF805 family</fullName>
    </submittedName>
</protein>
<evidence type="ECO:0000313" key="2">
    <source>
        <dbReference type="EMBL" id="SNS46807.1"/>
    </source>
</evidence>
<sequence length="146" mass="16261">MEWMLLPLKRYAQFSGRSRRKEYWMFVLLVFIIYVIAMFLDSMLGFGTTSRYADLSDTSAAVGFNSQGGILTAIAMLALFLPSLAVGVRRLHDTDRSGWWILIGLVPIIGTIVLLVFYCTDGTKGPNRFGPDPKGDTPAELAEKFS</sequence>
<feature type="transmembrane region" description="Helical" evidence="1">
    <location>
        <begin position="66"/>
        <end position="87"/>
    </location>
</feature>
<reference evidence="3" key="1">
    <citation type="submission" date="2017-06" db="EMBL/GenBank/DDBJ databases">
        <authorList>
            <person name="Varghese N."/>
            <person name="Submissions S."/>
        </authorList>
    </citation>
    <scope>NUCLEOTIDE SEQUENCE [LARGE SCALE GENOMIC DNA]</scope>
    <source>
        <strain evidence="3">LNB2</strain>
    </source>
</reference>
<dbReference type="Pfam" id="PF05656">
    <property type="entry name" value="DUF805"/>
    <property type="match status" value="1"/>
</dbReference>
<dbReference type="RefSeq" id="WP_089219171.1">
    <property type="nucleotide sequence ID" value="NZ_FZOS01000007.1"/>
</dbReference>
<keyword evidence="1" id="KW-1133">Transmembrane helix</keyword>
<accession>A0A239EQ85</accession>
<dbReference type="OrthoDB" id="9812349at2"/>
<feature type="transmembrane region" description="Helical" evidence="1">
    <location>
        <begin position="23"/>
        <end position="46"/>
    </location>
</feature>